<feature type="transmembrane region" description="Helical" evidence="1">
    <location>
        <begin position="9"/>
        <end position="29"/>
    </location>
</feature>
<dbReference type="EMBL" id="AAWS01000037">
    <property type="protein sequence ID" value="EAY26231.1"/>
    <property type="molecule type" value="Genomic_DNA"/>
</dbReference>
<proteinExistence type="predicted"/>
<evidence type="ECO:0000313" key="3">
    <source>
        <dbReference type="Proteomes" id="UP000004095"/>
    </source>
</evidence>
<evidence type="ECO:0000256" key="1">
    <source>
        <dbReference type="SAM" id="Phobius"/>
    </source>
</evidence>
<dbReference type="AlphaFoldDB" id="A1ZTX9"/>
<comment type="caution">
    <text evidence="2">The sequence shown here is derived from an EMBL/GenBank/DDBJ whole genome shotgun (WGS) entry which is preliminary data.</text>
</comment>
<name>A1ZTX9_MICM2</name>
<keyword evidence="1" id="KW-0472">Membrane</keyword>
<protein>
    <submittedName>
        <fullName evidence="2">Uncharacterized protein</fullName>
    </submittedName>
</protein>
<evidence type="ECO:0000313" key="2">
    <source>
        <dbReference type="EMBL" id="EAY26231.1"/>
    </source>
</evidence>
<feature type="transmembrane region" description="Helical" evidence="1">
    <location>
        <begin position="35"/>
        <end position="55"/>
    </location>
</feature>
<accession>A1ZTX9</accession>
<reference evidence="2 3" key="1">
    <citation type="submission" date="2007-01" db="EMBL/GenBank/DDBJ databases">
        <authorList>
            <person name="Haygood M."/>
            <person name="Podell S."/>
            <person name="Anderson C."/>
            <person name="Hopkinson B."/>
            <person name="Roe K."/>
            <person name="Barbeau K."/>
            <person name="Gaasterland T."/>
            <person name="Ferriera S."/>
            <person name="Johnson J."/>
            <person name="Kravitz S."/>
            <person name="Beeson K."/>
            <person name="Sutton G."/>
            <person name="Rogers Y.-H."/>
            <person name="Friedman R."/>
            <person name="Frazier M."/>
            <person name="Venter J.C."/>
        </authorList>
    </citation>
    <scope>NUCLEOTIDE SEQUENCE [LARGE SCALE GENOMIC DNA]</scope>
    <source>
        <strain evidence="2 3">ATCC 23134</strain>
    </source>
</reference>
<keyword evidence="1" id="KW-1133">Transmembrane helix</keyword>
<gene>
    <name evidence="2" type="ORF">M23134_02563</name>
</gene>
<dbReference type="Proteomes" id="UP000004095">
    <property type="component" value="Unassembled WGS sequence"/>
</dbReference>
<keyword evidence="1" id="KW-0812">Transmembrane</keyword>
<sequence>MFKHKEKILWLAGAIAFVAGVIIFAFKGWDVAEPWTFILSGGIPMLLLGVYLFVLKKPSVPEQSFGIIEANNQTPTIKPLTMTYEEIKNLINEGDYVTTFDELDKVRDRMPNHLKPNYAQLKATFTQGKDDVNYAQQLTVFASQLKSILTVDEDASVNPPISGNSGRTVHTTNYFEDTGTVNLDQRTNPKDSE</sequence>
<organism evidence="2 3">
    <name type="scientific">Microscilla marina ATCC 23134</name>
    <dbReference type="NCBI Taxonomy" id="313606"/>
    <lineage>
        <taxon>Bacteria</taxon>
        <taxon>Pseudomonadati</taxon>
        <taxon>Bacteroidota</taxon>
        <taxon>Cytophagia</taxon>
        <taxon>Cytophagales</taxon>
        <taxon>Microscillaceae</taxon>
        <taxon>Microscilla</taxon>
    </lineage>
</organism>
<keyword evidence="3" id="KW-1185">Reference proteome</keyword>
<dbReference type="RefSeq" id="WP_002701470.1">
    <property type="nucleotide sequence ID" value="NZ_AAWS01000037.1"/>
</dbReference>